<dbReference type="Proteomes" id="UP000182737">
    <property type="component" value="Unassembled WGS sequence"/>
</dbReference>
<sequence>MKFSRRKMVIVLITVVVLIIVILAIIFGSKSSSKKSDLISVGFYNIGAAQEKAFTEQLTKICVSENQKISFYTFNSETTIKEQIQKKHINLIFAADGYALENSLFFVKDDVDIPYSFTSGMYSSMREAVVTRDGKVRAVPIIFDNFEIDINISQFKMSGLERIATWDDIEKLAKKISSDDYSPISFAGAEPVFLLDFLGALGEAVDGVEAYNKAAQILKNAEGVGVEAAAFDAEKIFNALFIDPDAPLPYSFYYLKQLVDKGLISHSSREFVHQDINSMANYRKTDIFFTTLSVHRTLEDYALSGFSSIYVPSKRTPDQRAFTATTTYAVPLAADEKTNLLVEKLLSPEVQESLCRVTGIAPVLSNSRVPDKQSDDARYWIASTTKPLAGLGHEAAFTSPQLKQLSSFILDKLFF</sequence>
<keyword evidence="1" id="KW-1133">Transmembrane helix</keyword>
<dbReference type="AlphaFoldDB" id="A0A1I3MQ20"/>
<name>A0A1I3MQ20_9SPIR</name>
<dbReference type="RefSeq" id="WP_074933115.1">
    <property type="nucleotide sequence ID" value="NZ_FORI01000010.1"/>
</dbReference>
<organism evidence="2 3">
    <name type="scientific">Treponema bryantii</name>
    <dbReference type="NCBI Taxonomy" id="163"/>
    <lineage>
        <taxon>Bacteria</taxon>
        <taxon>Pseudomonadati</taxon>
        <taxon>Spirochaetota</taxon>
        <taxon>Spirochaetia</taxon>
        <taxon>Spirochaetales</taxon>
        <taxon>Treponemataceae</taxon>
        <taxon>Treponema</taxon>
    </lineage>
</organism>
<dbReference type="SUPFAM" id="SSF53850">
    <property type="entry name" value="Periplasmic binding protein-like II"/>
    <property type="match status" value="1"/>
</dbReference>
<gene>
    <name evidence="2" type="ORF">SAMN04487775_11040</name>
</gene>
<keyword evidence="3" id="KW-1185">Reference proteome</keyword>
<evidence type="ECO:0008006" key="4">
    <source>
        <dbReference type="Google" id="ProtNLM"/>
    </source>
</evidence>
<reference evidence="3" key="1">
    <citation type="submission" date="2016-10" db="EMBL/GenBank/DDBJ databases">
        <authorList>
            <person name="Varghese N."/>
            <person name="Submissions S."/>
        </authorList>
    </citation>
    <scope>NUCLEOTIDE SEQUENCE [LARGE SCALE GENOMIC DNA]</scope>
    <source>
        <strain evidence="3">XBD1002</strain>
    </source>
</reference>
<protein>
    <recommendedName>
        <fullName evidence="4">ABC-type glycerol-3-phosphate transport system, substrate-binding protein</fullName>
    </recommendedName>
</protein>
<dbReference type="OrthoDB" id="358896at2"/>
<proteinExistence type="predicted"/>
<dbReference type="EMBL" id="FORI01000010">
    <property type="protein sequence ID" value="SFI99108.1"/>
    <property type="molecule type" value="Genomic_DNA"/>
</dbReference>
<evidence type="ECO:0000256" key="1">
    <source>
        <dbReference type="SAM" id="Phobius"/>
    </source>
</evidence>
<evidence type="ECO:0000313" key="2">
    <source>
        <dbReference type="EMBL" id="SFI99108.1"/>
    </source>
</evidence>
<dbReference type="Gene3D" id="3.40.190.10">
    <property type="entry name" value="Periplasmic binding protein-like II"/>
    <property type="match status" value="1"/>
</dbReference>
<evidence type="ECO:0000313" key="3">
    <source>
        <dbReference type="Proteomes" id="UP000182737"/>
    </source>
</evidence>
<accession>A0A1I3MQ20</accession>
<keyword evidence="1" id="KW-0472">Membrane</keyword>
<keyword evidence="1" id="KW-0812">Transmembrane</keyword>
<feature type="transmembrane region" description="Helical" evidence="1">
    <location>
        <begin position="9"/>
        <end position="28"/>
    </location>
</feature>